<feature type="domain" description="ERCC4" evidence="6">
    <location>
        <begin position="212"/>
        <end position="295"/>
    </location>
</feature>
<dbReference type="GO" id="GO:0045003">
    <property type="term" value="P:double-strand break repair via synthesis-dependent strand annealing"/>
    <property type="evidence" value="ECO:0007669"/>
    <property type="project" value="TreeGrafter"/>
</dbReference>
<dbReference type="Proteomes" id="UP000518266">
    <property type="component" value="Unassembled WGS sequence"/>
</dbReference>
<comment type="caution">
    <text evidence="7">The sequence shown here is derived from an EMBL/GenBank/DDBJ whole genome shotgun (WGS) entry which is preliminary data.</text>
</comment>
<evidence type="ECO:0000256" key="1">
    <source>
        <dbReference type="ARBA" id="ARBA00022741"/>
    </source>
</evidence>
<dbReference type="OrthoDB" id="6513042at2759"/>
<keyword evidence="8" id="KW-1185">Reference proteome</keyword>
<proteinExistence type="predicted"/>
<accession>A0A7J5Y758</accession>
<feature type="region of interest" description="Disordered" evidence="5">
    <location>
        <begin position="151"/>
        <end position="206"/>
    </location>
</feature>
<keyword evidence="3" id="KW-0347">Helicase</keyword>
<evidence type="ECO:0000256" key="5">
    <source>
        <dbReference type="SAM" id="MobiDB-lite"/>
    </source>
</evidence>
<dbReference type="GO" id="GO:0016787">
    <property type="term" value="F:hydrolase activity"/>
    <property type="evidence" value="ECO:0007669"/>
    <property type="project" value="UniProtKB-KW"/>
</dbReference>
<organism evidence="7 8">
    <name type="scientific">Dissostichus mawsoni</name>
    <name type="common">Antarctic cod</name>
    <dbReference type="NCBI Taxonomy" id="36200"/>
    <lineage>
        <taxon>Eukaryota</taxon>
        <taxon>Metazoa</taxon>
        <taxon>Chordata</taxon>
        <taxon>Craniata</taxon>
        <taxon>Vertebrata</taxon>
        <taxon>Euteleostomi</taxon>
        <taxon>Actinopterygii</taxon>
        <taxon>Neopterygii</taxon>
        <taxon>Teleostei</taxon>
        <taxon>Neoteleostei</taxon>
        <taxon>Acanthomorphata</taxon>
        <taxon>Eupercaria</taxon>
        <taxon>Perciformes</taxon>
        <taxon>Notothenioidei</taxon>
        <taxon>Nototheniidae</taxon>
        <taxon>Dissostichus</taxon>
    </lineage>
</organism>
<dbReference type="InterPro" id="IPR011335">
    <property type="entry name" value="Restrct_endonuc-II-like"/>
</dbReference>
<keyword evidence="1" id="KW-0547">Nucleotide-binding</keyword>
<evidence type="ECO:0000256" key="2">
    <source>
        <dbReference type="ARBA" id="ARBA00022801"/>
    </source>
</evidence>
<dbReference type="Gene3D" id="3.40.50.10130">
    <property type="match status" value="1"/>
</dbReference>
<keyword evidence="4" id="KW-0067">ATP-binding</keyword>
<dbReference type="InterPro" id="IPR006166">
    <property type="entry name" value="ERCC4_domain"/>
</dbReference>
<dbReference type="Pfam" id="PF02732">
    <property type="entry name" value="ERCC4"/>
    <property type="match status" value="1"/>
</dbReference>
<dbReference type="Gene3D" id="1.10.150.20">
    <property type="entry name" value="5' to 3' exonuclease, C-terminal subdomain"/>
    <property type="match status" value="1"/>
</dbReference>
<sequence length="423" mass="46439">MTDSEMQGVYLKSVRSPAVHGKFKLSYKNHHNMDIFSQVPEMDETYAADSFVVGRGESSEQEAEDIELMPEESYVEGRRQYATRRRVFLHKARAGTKTTPGCPPNTAGVKTKRTRVIHMNDSSDEEMEEAIRRSLATEGGVAAPLWPQAVQPEPNRQQQQKPSSSSSSSTIASKVSLLSKAKRSSVQAPPAPSSEPQTSSAQSSSVSAPPVCILVDSRCLSGGAELMTSLRQRHAATLHVCSLDGSYFIVSNRTAVEKHSQSDLAATQNRKRLAERVNSLQGLFERVCLIVEKDRSKPGEASRPFQRTRCYDSTLTALVSTGVRLLWSDGAEQSAGLLADLARLEQRKGQAIAVPLEVKGSHRQQALQLYLGLPSVSYVHALSLSHNFSSIAQLINRAEEIYRFLRYSCDSFMMNSSTAGKSS</sequence>
<dbReference type="GO" id="GO:0000400">
    <property type="term" value="F:four-way junction DNA binding"/>
    <property type="evidence" value="ECO:0007669"/>
    <property type="project" value="TreeGrafter"/>
</dbReference>
<evidence type="ECO:0000259" key="6">
    <source>
        <dbReference type="SMART" id="SM00891"/>
    </source>
</evidence>
<protein>
    <recommendedName>
        <fullName evidence="6">ERCC4 domain-containing protein</fullName>
    </recommendedName>
</protein>
<evidence type="ECO:0000313" key="8">
    <source>
        <dbReference type="Proteomes" id="UP000518266"/>
    </source>
</evidence>
<dbReference type="GO" id="GO:0009378">
    <property type="term" value="F:four-way junction helicase activity"/>
    <property type="evidence" value="ECO:0007669"/>
    <property type="project" value="TreeGrafter"/>
</dbReference>
<evidence type="ECO:0000256" key="3">
    <source>
        <dbReference type="ARBA" id="ARBA00022806"/>
    </source>
</evidence>
<dbReference type="PANTHER" id="PTHR14025:SF20">
    <property type="entry name" value="FANCONI ANEMIA GROUP M PROTEIN"/>
    <property type="match status" value="1"/>
</dbReference>
<dbReference type="GO" id="GO:0036297">
    <property type="term" value="P:interstrand cross-link repair"/>
    <property type="evidence" value="ECO:0007669"/>
    <property type="project" value="TreeGrafter"/>
</dbReference>
<reference evidence="7 8" key="1">
    <citation type="submission" date="2020-03" db="EMBL/GenBank/DDBJ databases">
        <title>Dissostichus mawsoni Genome sequencing and assembly.</title>
        <authorList>
            <person name="Park H."/>
        </authorList>
    </citation>
    <scope>NUCLEOTIDE SEQUENCE [LARGE SCALE GENOMIC DNA]</scope>
    <source>
        <strain evidence="7">DM0001</strain>
        <tissue evidence="7">Muscle</tissue>
    </source>
</reference>
<name>A0A7J5Y758_DISMA</name>
<dbReference type="GO" id="GO:0005524">
    <property type="term" value="F:ATP binding"/>
    <property type="evidence" value="ECO:0007669"/>
    <property type="project" value="UniProtKB-KW"/>
</dbReference>
<dbReference type="PANTHER" id="PTHR14025">
    <property type="entry name" value="FANCONI ANEMIA GROUP M FANCM FAMILY MEMBER"/>
    <property type="match status" value="1"/>
</dbReference>
<evidence type="ECO:0000256" key="4">
    <source>
        <dbReference type="ARBA" id="ARBA00022840"/>
    </source>
</evidence>
<evidence type="ECO:0000313" key="7">
    <source>
        <dbReference type="EMBL" id="KAF3844963.1"/>
    </source>
</evidence>
<gene>
    <name evidence="7" type="ORF">F7725_008126</name>
</gene>
<dbReference type="GO" id="GO:0004518">
    <property type="term" value="F:nuclease activity"/>
    <property type="evidence" value="ECO:0007669"/>
    <property type="project" value="InterPro"/>
</dbReference>
<dbReference type="SUPFAM" id="SSF52980">
    <property type="entry name" value="Restriction endonuclease-like"/>
    <property type="match status" value="1"/>
</dbReference>
<dbReference type="EMBL" id="JAAKFY010000015">
    <property type="protein sequence ID" value="KAF3844963.1"/>
    <property type="molecule type" value="Genomic_DNA"/>
</dbReference>
<feature type="compositionally biased region" description="Low complexity" evidence="5">
    <location>
        <begin position="163"/>
        <end position="206"/>
    </location>
</feature>
<keyword evidence="2" id="KW-0378">Hydrolase</keyword>
<dbReference type="GO" id="GO:0043138">
    <property type="term" value="F:3'-5' DNA helicase activity"/>
    <property type="evidence" value="ECO:0007669"/>
    <property type="project" value="TreeGrafter"/>
</dbReference>
<dbReference type="SMART" id="SM00891">
    <property type="entry name" value="ERCC4"/>
    <property type="match status" value="1"/>
</dbReference>
<dbReference type="AlphaFoldDB" id="A0A7J5Y758"/>